<dbReference type="Proteomes" id="UP000553034">
    <property type="component" value="Unassembled WGS sequence"/>
</dbReference>
<reference evidence="9 10" key="1">
    <citation type="submission" date="2020-08" db="EMBL/GenBank/DDBJ databases">
        <title>Genomic Encyclopedia of Type Strains, Phase IV (KMG-IV): sequencing the most valuable type-strain genomes for metagenomic binning, comparative biology and taxonomic classification.</title>
        <authorList>
            <person name="Goeker M."/>
        </authorList>
    </citation>
    <scope>NUCLEOTIDE SEQUENCE [LARGE SCALE GENOMIC DNA]</scope>
    <source>
        <strain evidence="9 10">DSM 29568</strain>
    </source>
</reference>
<evidence type="ECO:0000256" key="2">
    <source>
        <dbReference type="ARBA" id="ARBA00022694"/>
    </source>
</evidence>
<feature type="domain" description="Pseudouridine synthase I TruA alpha/beta" evidence="8">
    <location>
        <begin position="150"/>
        <end position="257"/>
    </location>
</feature>
<feature type="binding site" evidence="4 6">
    <location>
        <position position="116"/>
    </location>
    <ligand>
        <name>substrate</name>
    </ligand>
</feature>
<evidence type="ECO:0000313" key="10">
    <source>
        <dbReference type="Proteomes" id="UP000553034"/>
    </source>
</evidence>
<gene>
    <name evidence="4" type="primary">truA</name>
    <name evidence="9" type="ORF">GGR32_002116</name>
</gene>
<evidence type="ECO:0000259" key="8">
    <source>
        <dbReference type="Pfam" id="PF01416"/>
    </source>
</evidence>
<evidence type="ECO:0000256" key="6">
    <source>
        <dbReference type="PIRSR" id="PIRSR001430-2"/>
    </source>
</evidence>
<proteinExistence type="inferred from homology"/>
<dbReference type="GO" id="GO:0003723">
    <property type="term" value="F:RNA binding"/>
    <property type="evidence" value="ECO:0007669"/>
    <property type="project" value="InterPro"/>
</dbReference>
<dbReference type="Gene3D" id="3.30.70.580">
    <property type="entry name" value="Pseudouridine synthase I, catalytic domain, N-terminal subdomain"/>
    <property type="match status" value="1"/>
</dbReference>
<evidence type="ECO:0000256" key="4">
    <source>
        <dbReference type="HAMAP-Rule" id="MF_00171"/>
    </source>
</evidence>
<feature type="active site" description="Nucleophile" evidence="4 5">
    <location>
        <position position="57"/>
    </location>
</feature>
<comment type="function">
    <text evidence="4">Formation of pseudouridine at positions 38, 39 and 40 in the anticodon stem and loop of transfer RNAs.</text>
</comment>
<keyword evidence="2 4" id="KW-0819">tRNA processing</keyword>
<evidence type="ECO:0000313" key="9">
    <source>
        <dbReference type="EMBL" id="MBB4119810.1"/>
    </source>
</evidence>
<dbReference type="InterPro" id="IPR020094">
    <property type="entry name" value="TruA/RsuA/RluB/E/F_N"/>
</dbReference>
<dbReference type="Pfam" id="PF01416">
    <property type="entry name" value="PseudoU_synth_1"/>
    <property type="match status" value="1"/>
</dbReference>
<organism evidence="9 10">
    <name type="scientific">Mesonia hippocampi</name>
    <dbReference type="NCBI Taxonomy" id="1628250"/>
    <lineage>
        <taxon>Bacteria</taxon>
        <taxon>Pseudomonadati</taxon>
        <taxon>Bacteroidota</taxon>
        <taxon>Flavobacteriia</taxon>
        <taxon>Flavobacteriales</taxon>
        <taxon>Flavobacteriaceae</taxon>
        <taxon>Mesonia</taxon>
    </lineage>
</organism>
<evidence type="ECO:0000256" key="5">
    <source>
        <dbReference type="PIRSR" id="PIRSR001430-1"/>
    </source>
</evidence>
<dbReference type="EC" id="5.4.99.12" evidence="4"/>
<dbReference type="RefSeq" id="WP_183478154.1">
    <property type="nucleotide sequence ID" value="NZ_JACIFO010000010.1"/>
</dbReference>
<comment type="subunit">
    <text evidence="4">Homodimer.</text>
</comment>
<name>A0A840ES62_9FLAO</name>
<dbReference type="Gene3D" id="3.30.70.660">
    <property type="entry name" value="Pseudouridine synthase I, catalytic domain, C-terminal subdomain"/>
    <property type="match status" value="1"/>
</dbReference>
<comment type="catalytic activity">
    <reaction evidence="4 7">
        <text>uridine(38/39/40) in tRNA = pseudouridine(38/39/40) in tRNA</text>
        <dbReference type="Rhea" id="RHEA:22376"/>
        <dbReference type="Rhea" id="RHEA-COMP:10085"/>
        <dbReference type="Rhea" id="RHEA-COMP:10087"/>
        <dbReference type="ChEBI" id="CHEBI:65314"/>
        <dbReference type="ChEBI" id="CHEBI:65315"/>
        <dbReference type="EC" id="5.4.99.12"/>
    </reaction>
</comment>
<dbReference type="InterPro" id="IPR020103">
    <property type="entry name" value="PsdUridine_synth_cat_dom_sf"/>
</dbReference>
<evidence type="ECO:0000256" key="7">
    <source>
        <dbReference type="RuleBase" id="RU003792"/>
    </source>
</evidence>
<sequence length="261" mass="30550">MFRKRYYYLIALQYLGFRFHGWQKQPDVITVERMLERTIAFVLQHKNFKLLASGRTDAKVSVNQTYVELFIDNEPLDLPAFLELLNENLPADIRALSIKKTTKEFNIINNAKQKEYCYFFAYGEKFHPFCAPFMVFVKEMLDINAMKEGAKLFEGEHDFWSYTFRPNPETQTKGCITLCEITENTRYTANFFPEKSYMLTVKGKGFKRHQIRLMMGTLFDLGKGKIDLEFIKKTLNPENRITLAHIAQPSGLLLNSVTMEE</sequence>
<keyword evidence="3 4" id="KW-0413">Isomerase</keyword>
<evidence type="ECO:0000256" key="3">
    <source>
        <dbReference type="ARBA" id="ARBA00023235"/>
    </source>
</evidence>
<dbReference type="PIRSF" id="PIRSF001430">
    <property type="entry name" value="tRNA_psdUrid_synth"/>
    <property type="match status" value="1"/>
</dbReference>
<accession>A0A840ES62</accession>
<protein>
    <recommendedName>
        <fullName evidence="4">tRNA pseudouridine synthase A</fullName>
        <ecNumber evidence="4">5.4.99.12</ecNumber>
    </recommendedName>
    <alternativeName>
        <fullName evidence="4">tRNA pseudouridine(38-40) synthase</fullName>
    </alternativeName>
    <alternativeName>
        <fullName evidence="4">tRNA pseudouridylate synthase I</fullName>
    </alternativeName>
    <alternativeName>
        <fullName evidence="4">tRNA-uridine isomerase I</fullName>
    </alternativeName>
</protein>
<dbReference type="EMBL" id="JACIFO010000010">
    <property type="protein sequence ID" value="MBB4119810.1"/>
    <property type="molecule type" value="Genomic_DNA"/>
</dbReference>
<comment type="similarity">
    <text evidence="1 4 7">Belongs to the tRNA pseudouridine synthase TruA family.</text>
</comment>
<dbReference type="PANTHER" id="PTHR11142">
    <property type="entry name" value="PSEUDOURIDYLATE SYNTHASE"/>
    <property type="match status" value="1"/>
</dbReference>
<evidence type="ECO:0000256" key="1">
    <source>
        <dbReference type="ARBA" id="ARBA00009375"/>
    </source>
</evidence>
<dbReference type="AlphaFoldDB" id="A0A840ES62"/>
<dbReference type="HAMAP" id="MF_00171">
    <property type="entry name" value="TruA"/>
    <property type="match status" value="1"/>
</dbReference>
<keyword evidence="10" id="KW-1185">Reference proteome</keyword>
<dbReference type="InterPro" id="IPR020097">
    <property type="entry name" value="PsdUridine_synth_TruA_a/b_dom"/>
</dbReference>
<dbReference type="GO" id="GO:0160147">
    <property type="term" value="F:tRNA pseudouridine(38-40) synthase activity"/>
    <property type="evidence" value="ECO:0007669"/>
    <property type="project" value="UniProtKB-EC"/>
</dbReference>
<dbReference type="SUPFAM" id="SSF55120">
    <property type="entry name" value="Pseudouridine synthase"/>
    <property type="match status" value="1"/>
</dbReference>
<dbReference type="PANTHER" id="PTHR11142:SF0">
    <property type="entry name" value="TRNA PSEUDOURIDINE SYNTHASE-LIKE 1"/>
    <property type="match status" value="1"/>
</dbReference>
<dbReference type="InterPro" id="IPR001406">
    <property type="entry name" value="PsdUridine_synth_TruA"/>
</dbReference>
<comment type="caution">
    <text evidence="4">Lacks conserved residue(s) required for the propagation of feature annotation.</text>
</comment>
<dbReference type="InterPro" id="IPR020095">
    <property type="entry name" value="PsdUridine_synth_TruA_C"/>
</dbReference>
<comment type="caution">
    <text evidence="9">The sequence shown here is derived from an EMBL/GenBank/DDBJ whole genome shotgun (WGS) entry which is preliminary data.</text>
</comment>
<dbReference type="GO" id="GO:0031119">
    <property type="term" value="P:tRNA pseudouridine synthesis"/>
    <property type="evidence" value="ECO:0007669"/>
    <property type="project" value="UniProtKB-UniRule"/>
</dbReference>